<keyword evidence="3 5" id="KW-1133">Transmembrane helix</keyword>
<evidence type="ECO:0000313" key="9">
    <source>
        <dbReference type="Proteomes" id="UP001154114"/>
    </source>
</evidence>
<feature type="transmembrane region" description="Helical" evidence="5">
    <location>
        <begin position="257"/>
        <end position="279"/>
    </location>
</feature>
<dbReference type="CDD" id="cd15039">
    <property type="entry name" value="7tmB3_Methuselah-like"/>
    <property type="match status" value="1"/>
</dbReference>
<proteinExistence type="predicted"/>
<dbReference type="InterPro" id="IPR051384">
    <property type="entry name" value="Mth_GPCR"/>
</dbReference>
<feature type="transmembrane region" description="Helical" evidence="5">
    <location>
        <begin position="423"/>
        <end position="446"/>
    </location>
</feature>
<organism evidence="8 9">
    <name type="scientific">Chrysodeixis includens</name>
    <name type="common">Soybean looper</name>
    <name type="synonym">Pseudoplusia includens</name>
    <dbReference type="NCBI Taxonomy" id="689277"/>
    <lineage>
        <taxon>Eukaryota</taxon>
        <taxon>Metazoa</taxon>
        <taxon>Ecdysozoa</taxon>
        <taxon>Arthropoda</taxon>
        <taxon>Hexapoda</taxon>
        <taxon>Insecta</taxon>
        <taxon>Pterygota</taxon>
        <taxon>Neoptera</taxon>
        <taxon>Endopterygota</taxon>
        <taxon>Lepidoptera</taxon>
        <taxon>Glossata</taxon>
        <taxon>Ditrysia</taxon>
        <taxon>Noctuoidea</taxon>
        <taxon>Noctuidae</taxon>
        <taxon>Plusiinae</taxon>
        <taxon>Chrysodeixis</taxon>
    </lineage>
</organism>
<dbReference type="GO" id="GO:0005886">
    <property type="term" value="C:plasma membrane"/>
    <property type="evidence" value="ECO:0007669"/>
    <property type="project" value="TreeGrafter"/>
</dbReference>
<evidence type="ECO:0000256" key="6">
    <source>
        <dbReference type="SAM" id="SignalP"/>
    </source>
</evidence>
<evidence type="ECO:0000313" key="8">
    <source>
        <dbReference type="EMBL" id="CAH0585548.1"/>
    </source>
</evidence>
<dbReference type="PANTHER" id="PTHR47154">
    <property type="entry name" value="G-PROTEIN COUPLED RECEPTOR MTH-RELATED"/>
    <property type="match status" value="1"/>
</dbReference>
<evidence type="ECO:0000256" key="1">
    <source>
        <dbReference type="ARBA" id="ARBA00004141"/>
    </source>
</evidence>
<keyword evidence="6" id="KW-0732">Signal</keyword>
<feature type="transmembrane region" description="Helical" evidence="5">
    <location>
        <begin position="187"/>
        <end position="209"/>
    </location>
</feature>
<name>A0A9P0BIS0_CHRIL</name>
<keyword evidence="4 5" id="KW-0472">Membrane</keyword>
<feature type="signal peptide" evidence="6">
    <location>
        <begin position="1"/>
        <end position="18"/>
    </location>
</feature>
<evidence type="ECO:0000256" key="2">
    <source>
        <dbReference type="ARBA" id="ARBA00022692"/>
    </source>
</evidence>
<dbReference type="Proteomes" id="UP001154114">
    <property type="component" value="Chromosome 14"/>
</dbReference>
<feature type="transmembrane region" description="Helical" evidence="5">
    <location>
        <begin position="221"/>
        <end position="242"/>
    </location>
</feature>
<feature type="transmembrane region" description="Helical" evidence="5">
    <location>
        <begin position="300"/>
        <end position="323"/>
    </location>
</feature>
<feature type="chain" id="PRO_5040400974" description="G-protein coupled receptors family 2 profile 2 domain-containing protein" evidence="6">
    <location>
        <begin position="19"/>
        <end position="497"/>
    </location>
</feature>
<dbReference type="PROSITE" id="PS50261">
    <property type="entry name" value="G_PROTEIN_RECEP_F2_4"/>
    <property type="match status" value="1"/>
</dbReference>
<keyword evidence="9" id="KW-1185">Reference proteome</keyword>
<evidence type="ECO:0000256" key="3">
    <source>
        <dbReference type="ARBA" id="ARBA00022989"/>
    </source>
</evidence>
<dbReference type="InterPro" id="IPR017981">
    <property type="entry name" value="GPCR_2-like_7TM"/>
</dbReference>
<evidence type="ECO:0000256" key="5">
    <source>
        <dbReference type="SAM" id="Phobius"/>
    </source>
</evidence>
<accession>A0A9P0BIS0</accession>
<feature type="transmembrane region" description="Helical" evidence="5">
    <location>
        <begin position="392"/>
        <end position="411"/>
    </location>
</feature>
<evidence type="ECO:0000259" key="7">
    <source>
        <dbReference type="PROSITE" id="PS50261"/>
    </source>
</evidence>
<dbReference type="PANTHER" id="PTHR47154:SF2">
    <property type="entry name" value="G-PROTEIN COUPLED RECEPTOR MTH-RELATED"/>
    <property type="match status" value="1"/>
</dbReference>
<dbReference type="OrthoDB" id="6134459at2759"/>
<sequence length="497" mass="58264">MLAFRISVFCLAMYVVQSAKTNAVETYEDIDTNLNNVKINRSQYCENKLCMYKCCGKNEIMFGKKCKVKSRAPRLQGRVKYSEIPVTKTINGTVVNSTKRLEKDFEFIHNYKFMYKYRKNESASWKINHIWENGSASIELVKNEVIHIVEPNMFCVDYLVYTNPKKKNEIQLFAVVINQEEDLTFTYFSAIGMLVSCFFLALVLFVYGLLPSLRNLIGKVLMAYILSLFVTYLVRAILPFAIHRMHSSDCKTFSPVMYFAALSSFFWLKIMSFDLFWVIRGTRKCRAINRQGENMKFMWYCLYAWGVPLLITTFVVVLDNIDISKYGLMSPKFEKCFGYKKEAFFYLHLPIGIIISINTVLFFMTLYNIWLIKRGISPSLESRNTKKDINNFRTHMKLGVMMGISWILEILPNFTSSKALDNFWWTIIPNCYHIFIGVFIFFLFIFNKKIFAELCMKFRIDNNLVRNMQQSYKYSKSETEVRSLRRSTFKSSKNAGP</sequence>
<protein>
    <recommendedName>
        <fullName evidence="7">G-protein coupled receptors family 2 profile 2 domain-containing protein</fullName>
    </recommendedName>
</protein>
<evidence type="ECO:0000256" key="4">
    <source>
        <dbReference type="ARBA" id="ARBA00023136"/>
    </source>
</evidence>
<reference evidence="8" key="1">
    <citation type="submission" date="2021-12" db="EMBL/GenBank/DDBJ databases">
        <authorList>
            <person name="King R."/>
        </authorList>
    </citation>
    <scope>NUCLEOTIDE SEQUENCE</scope>
</reference>
<feature type="domain" description="G-protein coupled receptors family 2 profile 2" evidence="7">
    <location>
        <begin position="185"/>
        <end position="448"/>
    </location>
</feature>
<gene>
    <name evidence="8" type="ORF">CINC_LOCUS2873</name>
</gene>
<dbReference type="Pfam" id="PF00002">
    <property type="entry name" value="7tm_2"/>
    <property type="match status" value="1"/>
</dbReference>
<keyword evidence="2 5" id="KW-0812">Transmembrane</keyword>
<feature type="transmembrane region" description="Helical" evidence="5">
    <location>
        <begin position="343"/>
        <end position="371"/>
    </location>
</feature>
<dbReference type="AlphaFoldDB" id="A0A9P0BIS0"/>
<dbReference type="InterPro" id="IPR000832">
    <property type="entry name" value="GPCR_2_secretin-like"/>
</dbReference>
<comment type="subcellular location">
    <subcellularLocation>
        <location evidence="1">Membrane</location>
        <topology evidence="1">Multi-pass membrane protein</topology>
    </subcellularLocation>
</comment>
<dbReference type="EMBL" id="LR824017">
    <property type="protein sequence ID" value="CAH0585548.1"/>
    <property type="molecule type" value="Genomic_DNA"/>
</dbReference>
<dbReference type="GO" id="GO:0007166">
    <property type="term" value="P:cell surface receptor signaling pathway"/>
    <property type="evidence" value="ECO:0007669"/>
    <property type="project" value="InterPro"/>
</dbReference>
<dbReference type="Gene3D" id="1.20.1070.10">
    <property type="entry name" value="Rhodopsin 7-helix transmembrane proteins"/>
    <property type="match status" value="1"/>
</dbReference>
<dbReference type="GO" id="GO:0008528">
    <property type="term" value="F:G protein-coupled peptide receptor activity"/>
    <property type="evidence" value="ECO:0007669"/>
    <property type="project" value="TreeGrafter"/>
</dbReference>